<dbReference type="RefSeq" id="WP_118104749.1">
    <property type="nucleotide sequence ID" value="NZ_QSCO01000027.1"/>
</dbReference>
<evidence type="ECO:0000313" key="2">
    <source>
        <dbReference type="Proteomes" id="UP000284434"/>
    </source>
</evidence>
<dbReference type="EMBL" id="QSCO01000027">
    <property type="protein sequence ID" value="RGY04152.1"/>
    <property type="molecule type" value="Genomic_DNA"/>
</dbReference>
<protein>
    <submittedName>
        <fullName evidence="1">Uncharacterized protein</fullName>
    </submittedName>
</protein>
<organism evidence="1 2">
    <name type="scientific">Odoribacter splanchnicus</name>
    <dbReference type="NCBI Taxonomy" id="28118"/>
    <lineage>
        <taxon>Bacteria</taxon>
        <taxon>Pseudomonadati</taxon>
        <taxon>Bacteroidota</taxon>
        <taxon>Bacteroidia</taxon>
        <taxon>Bacteroidales</taxon>
        <taxon>Odoribacteraceae</taxon>
        <taxon>Odoribacter</taxon>
    </lineage>
</organism>
<name>A0A413I823_9BACT</name>
<comment type="caution">
    <text evidence="1">The sequence shown here is derived from an EMBL/GenBank/DDBJ whole genome shotgun (WGS) entry which is preliminary data.</text>
</comment>
<accession>A0A413I823</accession>
<dbReference type="Proteomes" id="UP000284434">
    <property type="component" value="Unassembled WGS sequence"/>
</dbReference>
<sequence length="109" mass="13088">MKNFIGKYQQQEQENQVFLGKKLEIQVNLFIQGFNCQEQMTFYYLNALGMWEYNERNFDKVLMQACVKISYLLYNAHQLLLRGEYGVANILLRQVFEYLVHYCPVKVDE</sequence>
<dbReference type="AlphaFoldDB" id="A0A413I823"/>
<gene>
    <name evidence="1" type="ORF">DXA53_16445</name>
</gene>
<reference evidence="1 2" key="1">
    <citation type="submission" date="2018-08" db="EMBL/GenBank/DDBJ databases">
        <title>A genome reference for cultivated species of the human gut microbiota.</title>
        <authorList>
            <person name="Zou Y."/>
            <person name="Xue W."/>
            <person name="Luo G."/>
        </authorList>
    </citation>
    <scope>NUCLEOTIDE SEQUENCE [LARGE SCALE GENOMIC DNA]</scope>
    <source>
        <strain evidence="1 2">OF03-11</strain>
    </source>
</reference>
<evidence type="ECO:0000313" key="1">
    <source>
        <dbReference type="EMBL" id="RGY04152.1"/>
    </source>
</evidence>
<proteinExistence type="predicted"/>